<accession>A0ABU0I7W2</accession>
<feature type="region of interest" description="Disordered" evidence="1">
    <location>
        <begin position="184"/>
        <end position="216"/>
    </location>
</feature>
<feature type="compositionally biased region" description="Low complexity" evidence="1">
    <location>
        <begin position="202"/>
        <end position="211"/>
    </location>
</feature>
<sequence length="382" mass="42034">MEHQFRALENPRIGRKKDVVLMATVSSFDSLDHPARTDLRQFALLFQPLFQASSEEARREAVAALSQSPHVPAPVALFIASQPIAIAAPFLVSSPCLSDDLLITIARSQGRAHARAIVRREALSPAVIDALVGMRFIEAEKQAGQPFAFGPVEEEAAPTIAMPPEAALDMTELPERPVAIREDRKAAAKAKPERKPRRALNSAPESASPAADETERLRLEREEKLRQTIKALDRHLNRPDHDRLGARNLSPAQEALLVRFARAREAGPFATTLADALGSSRWLVERIMLDTSGRQLATALMALAMQISDIIHVLTRFFPHLSEREEGEPRIARLIASLNGRDCENRLEAWLRADAYTYQTGESQPTTPGAGNTRIKPASGRA</sequence>
<dbReference type="EMBL" id="JAUSWH010000001">
    <property type="protein sequence ID" value="MDQ0454318.1"/>
    <property type="molecule type" value="Genomic_DNA"/>
</dbReference>
<feature type="compositionally biased region" description="Polar residues" evidence="1">
    <location>
        <begin position="360"/>
        <end position="370"/>
    </location>
</feature>
<proteinExistence type="predicted"/>
<name>A0ABU0I7W2_9HYPH</name>
<dbReference type="Proteomes" id="UP001235269">
    <property type="component" value="Unassembled WGS sequence"/>
</dbReference>
<dbReference type="RefSeq" id="WP_307156496.1">
    <property type="nucleotide sequence ID" value="NZ_JAUSWH010000001.1"/>
</dbReference>
<dbReference type="Pfam" id="PF10098">
    <property type="entry name" value="DUF2336"/>
    <property type="match status" value="1"/>
</dbReference>
<comment type="caution">
    <text evidence="2">The sequence shown here is derived from an EMBL/GenBank/DDBJ whole genome shotgun (WGS) entry which is preliminary data.</text>
</comment>
<organism evidence="2 3">
    <name type="scientific">Rhizobium paknamense</name>
    <dbReference type="NCBI Taxonomy" id="1206817"/>
    <lineage>
        <taxon>Bacteria</taxon>
        <taxon>Pseudomonadati</taxon>
        <taxon>Pseudomonadota</taxon>
        <taxon>Alphaproteobacteria</taxon>
        <taxon>Hyphomicrobiales</taxon>
        <taxon>Rhizobiaceae</taxon>
        <taxon>Rhizobium/Agrobacterium group</taxon>
        <taxon>Rhizobium</taxon>
    </lineage>
</organism>
<feature type="region of interest" description="Disordered" evidence="1">
    <location>
        <begin position="360"/>
        <end position="382"/>
    </location>
</feature>
<gene>
    <name evidence="2" type="ORF">QO005_000633</name>
</gene>
<protein>
    <submittedName>
        <fullName evidence="2">Uncharacterized protein (DUF2336 family)</fullName>
    </submittedName>
</protein>
<evidence type="ECO:0000256" key="1">
    <source>
        <dbReference type="SAM" id="MobiDB-lite"/>
    </source>
</evidence>
<feature type="compositionally biased region" description="Basic and acidic residues" evidence="1">
    <location>
        <begin position="184"/>
        <end position="193"/>
    </location>
</feature>
<evidence type="ECO:0000313" key="2">
    <source>
        <dbReference type="EMBL" id="MDQ0454318.1"/>
    </source>
</evidence>
<evidence type="ECO:0000313" key="3">
    <source>
        <dbReference type="Proteomes" id="UP001235269"/>
    </source>
</evidence>
<reference evidence="2 3" key="1">
    <citation type="submission" date="2023-07" db="EMBL/GenBank/DDBJ databases">
        <title>Genomic Encyclopedia of Type Strains, Phase IV (KMG-IV): sequencing the most valuable type-strain genomes for metagenomic binning, comparative biology and taxonomic classification.</title>
        <authorList>
            <person name="Goeker M."/>
        </authorList>
    </citation>
    <scope>NUCLEOTIDE SEQUENCE [LARGE SCALE GENOMIC DNA]</scope>
    <source>
        <strain evidence="2 3">DSM 100301</strain>
    </source>
</reference>
<keyword evidence="3" id="KW-1185">Reference proteome</keyword>
<dbReference type="InterPro" id="IPR019285">
    <property type="entry name" value="DUF2336"/>
</dbReference>